<dbReference type="AlphaFoldDB" id="A0A9N9D2X6"/>
<dbReference type="Proteomes" id="UP000789706">
    <property type="component" value="Unassembled WGS sequence"/>
</dbReference>
<evidence type="ECO:0000313" key="1">
    <source>
        <dbReference type="EMBL" id="CAG8621273.1"/>
    </source>
</evidence>
<proteinExistence type="predicted"/>
<organism evidence="1 2">
    <name type="scientific">Diversispora eburnea</name>
    <dbReference type="NCBI Taxonomy" id="1213867"/>
    <lineage>
        <taxon>Eukaryota</taxon>
        <taxon>Fungi</taxon>
        <taxon>Fungi incertae sedis</taxon>
        <taxon>Mucoromycota</taxon>
        <taxon>Glomeromycotina</taxon>
        <taxon>Glomeromycetes</taxon>
        <taxon>Diversisporales</taxon>
        <taxon>Diversisporaceae</taxon>
        <taxon>Diversispora</taxon>
    </lineage>
</organism>
<evidence type="ECO:0000313" key="2">
    <source>
        <dbReference type="Proteomes" id="UP000789706"/>
    </source>
</evidence>
<name>A0A9N9D2X6_9GLOM</name>
<comment type="caution">
    <text evidence="1">The sequence shown here is derived from an EMBL/GenBank/DDBJ whole genome shotgun (WGS) entry which is preliminary data.</text>
</comment>
<dbReference type="EMBL" id="CAJVPK010002958">
    <property type="protein sequence ID" value="CAG8621273.1"/>
    <property type="molecule type" value="Genomic_DNA"/>
</dbReference>
<feature type="non-terminal residue" evidence="1">
    <location>
        <position position="1"/>
    </location>
</feature>
<accession>A0A9N9D2X6</accession>
<dbReference type="OrthoDB" id="2340858at2759"/>
<keyword evidence="2" id="KW-1185">Reference proteome</keyword>
<protein>
    <submittedName>
        <fullName evidence="1">9834_t:CDS:1</fullName>
    </submittedName>
</protein>
<reference evidence="1" key="1">
    <citation type="submission" date="2021-06" db="EMBL/GenBank/DDBJ databases">
        <authorList>
            <person name="Kallberg Y."/>
            <person name="Tangrot J."/>
            <person name="Rosling A."/>
        </authorList>
    </citation>
    <scope>NUCLEOTIDE SEQUENCE</scope>
    <source>
        <strain evidence="1">AZ414A</strain>
    </source>
</reference>
<gene>
    <name evidence="1" type="ORF">DEBURN_LOCUS10380</name>
</gene>
<sequence>MSESNQVILFEQEKTFYLHRTHDANKIGRYLDDSNVWHIVDGKKADEIDAKTILICSPMKYYYKGFDNDIRDEVSYKLIHICTNLLIDESDIEIESGEEVEYFNEEPYTLKTITFASDYVGEKVSEKLKTLIFDRLHTEFELSLTEEPNDSRRELTQDIKRQNEILTFFAIQIIEGEKYYRTDNKNLSSIDVIIAPDTLFQITTAMNHPINIIGLKRLYNKLAKT</sequence>